<comment type="caution">
    <text evidence="2">The sequence shown here is derived from an EMBL/GenBank/DDBJ whole genome shotgun (WGS) entry which is preliminary data.</text>
</comment>
<evidence type="ECO:0000256" key="1">
    <source>
        <dbReference type="SAM" id="MobiDB-lite"/>
    </source>
</evidence>
<evidence type="ECO:0000313" key="3">
    <source>
        <dbReference type="Proteomes" id="UP001361570"/>
    </source>
</evidence>
<organism evidence="2 3">
    <name type="scientific">Klenkia sesuvii</name>
    <dbReference type="NCBI Taxonomy" id="3103137"/>
    <lineage>
        <taxon>Bacteria</taxon>
        <taxon>Bacillati</taxon>
        <taxon>Actinomycetota</taxon>
        <taxon>Actinomycetes</taxon>
        <taxon>Geodermatophilales</taxon>
        <taxon>Geodermatophilaceae</taxon>
        <taxon>Klenkia</taxon>
    </lineage>
</organism>
<reference evidence="2 3" key="1">
    <citation type="submission" date="2024-03" db="EMBL/GenBank/DDBJ databases">
        <title>Draft genome sequence of Klenkia sp. LSe6-5.</title>
        <authorList>
            <person name="Duangmal K."/>
            <person name="Chantavorakit T."/>
        </authorList>
    </citation>
    <scope>NUCLEOTIDE SEQUENCE [LARGE SCALE GENOMIC DNA]</scope>
    <source>
        <strain evidence="2 3">LSe6-5</strain>
    </source>
</reference>
<feature type="region of interest" description="Disordered" evidence="1">
    <location>
        <begin position="1"/>
        <end position="29"/>
    </location>
</feature>
<keyword evidence="3" id="KW-1185">Reference proteome</keyword>
<sequence length="62" mass="6428">MVWTSEIDGVPRSRCPNSADPTRRDPRNPIQVAPVDIFLAVGPAEQAGAVLGALGQVATTTG</sequence>
<proteinExistence type="predicted"/>
<accession>A0ABU8DY79</accession>
<dbReference type="Proteomes" id="UP001361570">
    <property type="component" value="Unassembled WGS sequence"/>
</dbReference>
<protein>
    <submittedName>
        <fullName evidence="2">Uncharacterized protein</fullName>
    </submittedName>
</protein>
<gene>
    <name evidence="2" type="ORF">TEK04_17890</name>
</gene>
<name>A0ABU8DY79_9ACTN</name>
<dbReference type="RefSeq" id="WP_336405715.1">
    <property type="nucleotide sequence ID" value="NZ_JBAPLU010000022.1"/>
</dbReference>
<dbReference type="EMBL" id="JBAPLU010000022">
    <property type="protein sequence ID" value="MEI4273598.1"/>
    <property type="molecule type" value="Genomic_DNA"/>
</dbReference>
<evidence type="ECO:0000313" key="2">
    <source>
        <dbReference type="EMBL" id="MEI4273598.1"/>
    </source>
</evidence>